<comment type="subcellular location">
    <subcellularLocation>
        <location evidence="1">Cell membrane</location>
        <topology evidence="1">Multi-pass membrane protein</topology>
    </subcellularLocation>
</comment>
<keyword evidence="2" id="KW-1003">Cell membrane</keyword>
<dbReference type="InterPro" id="IPR001851">
    <property type="entry name" value="ABC_transp_permease"/>
</dbReference>
<dbReference type="GO" id="GO:0022857">
    <property type="term" value="F:transmembrane transporter activity"/>
    <property type="evidence" value="ECO:0007669"/>
    <property type="project" value="InterPro"/>
</dbReference>
<dbReference type="RefSeq" id="WP_004400607.1">
    <property type="nucleotide sequence ID" value="NZ_KB731285.1"/>
</dbReference>
<feature type="transmembrane region" description="Helical" evidence="6">
    <location>
        <begin position="260"/>
        <end position="282"/>
    </location>
</feature>
<dbReference type="CDD" id="cd06579">
    <property type="entry name" value="TM_PBP1_transp_AraH_like"/>
    <property type="match status" value="1"/>
</dbReference>
<feature type="transmembrane region" description="Helical" evidence="6">
    <location>
        <begin position="131"/>
        <end position="151"/>
    </location>
</feature>
<comment type="caution">
    <text evidence="7">The sequence shown here is derived from an EMBL/GenBank/DDBJ whole genome shotgun (WGS) entry which is preliminary data.</text>
</comment>
<feature type="transmembrane region" description="Helical" evidence="6">
    <location>
        <begin position="221"/>
        <end position="240"/>
    </location>
</feature>
<gene>
    <name evidence="7" type="ORF">TthWC1_1370</name>
</gene>
<feature type="transmembrane region" description="Helical" evidence="6">
    <location>
        <begin position="171"/>
        <end position="192"/>
    </location>
</feature>
<evidence type="ECO:0000256" key="3">
    <source>
        <dbReference type="ARBA" id="ARBA00022692"/>
    </source>
</evidence>
<sequence>MPSNNNTSKIRYWNIKNIEWRKYIVYIAFVIVFLFFAITLHDQGFTSISNILNITRQTAMISIMAVAMTFVIGAAQIDLSVGSITALTSLVTALILANNGGIIMAVLGGLATGAIIGAINGFFITKINIPAFLVTLGTMGITRGLAMWITDTAAVPISNNTYNFIFGLGDIYGFPILFIWTLVILIIGHFVLNYTPFGKYTLATGGKEEAAKYTGVNTQKIKFMVMLFSGIMASFAGLLYAGRMQAGRYSYGEGDELSVIAAVILGGTSLSGGTGSVIGSVFGSLMMGMINNGLIIAGLSVSQQMIVRGVIIILAVALGSKTNTKN</sequence>
<dbReference type="EMBL" id="AMYG01000031">
    <property type="protein sequence ID" value="EMT39148.1"/>
    <property type="molecule type" value="Genomic_DNA"/>
</dbReference>
<evidence type="ECO:0000313" key="7">
    <source>
        <dbReference type="EMBL" id="EMT39148.1"/>
    </source>
</evidence>
<keyword evidence="5 6" id="KW-0472">Membrane</keyword>
<dbReference type="AlphaFoldDB" id="M8CXS9"/>
<dbReference type="PATRIC" id="fig|1198630.3.peg.1398"/>
<reference evidence="7 8" key="1">
    <citation type="journal article" date="2013" name="PLoS ONE">
        <title>Genomic Evaluation of Thermoanaerobacter spp. for the Construction of Designer Co-Cultures to Improve Lignocellulosic Biofuel Production.</title>
        <authorList>
            <person name="Verbeke T.J."/>
            <person name="Zhang X."/>
            <person name="Henrissat B."/>
            <person name="Spicer V."/>
            <person name="Rydzak T."/>
            <person name="Krokhin O.V."/>
            <person name="Fristensky B."/>
            <person name="Levin D.B."/>
            <person name="Sparling R."/>
        </authorList>
    </citation>
    <scope>NUCLEOTIDE SEQUENCE [LARGE SCALE GENOMIC DNA]</scope>
    <source>
        <strain evidence="7 8">WC1</strain>
    </source>
</reference>
<proteinExistence type="predicted"/>
<dbReference type="HOGENOM" id="CLU_028880_4_0_9"/>
<dbReference type="Proteomes" id="UP000013242">
    <property type="component" value="Unassembled WGS sequence"/>
</dbReference>
<evidence type="ECO:0000313" key="8">
    <source>
        <dbReference type="Proteomes" id="UP000013242"/>
    </source>
</evidence>
<dbReference type="Pfam" id="PF02653">
    <property type="entry name" value="BPD_transp_2"/>
    <property type="match status" value="1"/>
</dbReference>
<feature type="transmembrane region" description="Helical" evidence="6">
    <location>
        <begin position="23"/>
        <end position="42"/>
    </location>
</feature>
<evidence type="ECO:0000256" key="2">
    <source>
        <dbReference type="ARBA" id="ARBA00022475"/>
    </source>
</evidence>
<organism evidence="7 8">
    <name type="scientific">Thermoanaerobacter thermohydrosulfuricus WC1</name>
    <dbReference type="NCBI Taxonomy" id="1198630"/>
    <lineage>
        <taxon>Bacteria</taxon>
        <taxon>Bacillati</taxon>
        <taxon>Bacillota</taxon>
        <taxon>Clostridia</taxon>
        <taxon>Thermoanaerobacterales</taxon>
        <taxon>Thermoanaerobacteraceae</taxon>
        <taxon>Thermoanaerobacter</taxon>
    </lineage>
</organism>
<evidence type="ECO:0000256" key="6">
    <source>
        <dbReference type="SAM" id="Phobius"/>
    </source>
</evidence>
<dbReference type="PANTHER" id="PTHR32196">
    <property type="entry name" value="ABC TRANSPORTER PERMEASE PROTEIN YPHD-RELATED-RELATED"/>
    <property type="match status" value="1"/>
</dbReference>
<evidence type="ECO:0000256" key="4">
    <source>
        <dbReference type="ARBA" id="ARBA00022989"/>
    </source>
</evidence>
<keyword evidence="8" id="KW-1185">Reference proteome</keyword>
<evidence type="ECO:0000256" key="5">
    <source>
        <dbReference type="ARBA" id="ARBA00023136"/>
    </source>
</evidence>
<feature type="transmembrane region" description="Helical" evidence="6">
    <location>
        <begin position="102"/>
        <end position="124"/>
    </location>
</feature>
<feature type="transmembrane region" description="Helical" evidence="6">
    <location>
        <begin position="63"/>
        <end position="96"/>
    </location>
</feature>
<keyword evidence="3 6" id="KW-0812">Transmembrane</keyword>
<feature type="transmembrane region" description="Helical" evidence="6">
    <location>
        <begin position="294"/>
        <end position="318"/>
    </location>
</feature>
<protein>
    <submittedName>
        <fullName evidence="7">Ribose/xylose/arabinose/galactoside ABC-type transport system, permease component</fullName>
    </submittedName>
</protein>
<evidence type="ECO:0000256" key="1">
    <source>
        <dbReference type="ARBA" id="ARBA00004651"/>
    </source>
</evidence>
<keyword evidence="4 6" id="KW-1133">Transmembrane helix</keyword>
<dbReference type="GO" id="GO:0005886">
    <property type="term" value="C:plasma membrane"/>
    <property type="evidence" value="ECO:0007669"/>
    <property type="project" value="UniProtKB-SubCell"/>
</dbReference>
<accession>M8CXS9</accession>
<name>M8CXS9_THETY</name>